<dbReference type="GO" id="GO:0008703">
    <property type="term" value="F:5-amino-6-(5-phosphoribosylamino)uracil reductase activity"/>
    <property type="evidence" value="ECO:0007669"/>
    <property type="project" value="InterPro"/>
</dbReference>
<evidence type="ECO:0000313" key="2">
    <source>
        <dbReference type="EMBL" id="NVM95438.1"/>
    </source>
</evidence>
<dbReference type="InterPro" id="IPR050765">
    <property type="entry name" value="Riboflavin_Biosynth_HTPR"/>
</dbReference>
<evidence type="ECO:0000313" key="3">
    <source>
        <dbReference type="Proteomes" id="UP000543556"/>
    </source>
</evidence>
<dbReference type="Proteomes" id="UP000543556">
    <property type="component" value="Unassembled WGS sequence"/>
</dbReference>
<organism evidence="2 3">
    <name type="scientific">Arthrobacter wenxiniae</name>
    <dbReference type="NCBI Taxonomy" id="2713570"/>
    <lineage>
        <taxon>Bacteria</taxon>
        <taxon>Bacillati</taxon>
        <taxon>Actinomycetota</taxon>
        <taxon>Actinomycetes</taxon>
        <taxon>Micrococcales</taxon>
        <taxon>Micrococcaceae</taxon>
        <taxon>Arthrobacter</taxon>
    </lineage>
</organism>
<dbReference type="Pfam" id="PF01872">
    <property type="entry name" value="RibD_C"/>
    <property type="match status" value="1"/>
</dbReference>
<evidence type="ECO:0000259" key="1">
    <source>
        <dbReference type="Pfam" id="PF01872"/>
    </source>
</evidence>
<keyword evidence="3" id="KW-1185">Reference proteome</keyword>
<reference evidence="2 3" key="1">
    <citation type="submission" date="2020-02" db="EMBL/GenBank/DDBJ databases">
        <title>Genome sequence of strain AETb3-4.</title>
        <authorList>
            <person name="Gao J."/>
            <person name="Zhang X."/>
        </authorList>
    </citation>
    <scope>NUCLEOTIDE SEQUENCE [LARGE SCALE GENOMIC DNA]</scope>
    <source>
        <strain evidence="2 3">AETb3-4</strain>
    </source>
</reference>
<dbReference type="InterPro" id="IPR024072">
    <property type="entry name" value="DHFR-like_dom_sf"/>
</dbReference>
<gene>
    <name evidence="2" type="ORF">G6034_11020</name>
</gene>
<sequence length="190" mass="20207">MTRIVYYTASTLNGYLADDDNSLAWLFAVDDAGSPDIAAFMAGMGVFVEGSTTYEWVLREEKLLENPAKWQQYYGDRPTYVFTSRELPVPDGADVRFVSGAVADALPGIIADAGALDVWVVGGGGLAGQFLDIGALDELVVTMAPALLRGGAPLLPRNLGPDRLELRSAGMFGQFAQLTYAVKKPGTAAP</sequence>
<dbReference type="AlphaFoldDB" id="A0A7Y7M072"/>
<dbReference type="PANTHER" id="PTHR38011:SF11">
    <property type="entry name" value="2,5-DIAMINO-6-RIBOSYLAMINO-4(3H)-PYRIMIDINONE 5'-PHOSPHATE REDUCTASE"/>
    <property type="match status" value="1"/>
</dbReference>
<dbReference type="InterPro" id="IPR002734">
    <property type="entry name" value="RibDG_C"/>
</dbReference>
<name>A0A7Y7M072_9MICC</name>
<protein>
    <submittedName>
        <fullName evidence="2">Dihydrofolate reductase</fullName>
    </submittedName>
</protein>
<dbReference type="SUPFAM" id="SSF53597">
    <property type="entry name" value="Dihydrofolate reductase-like"/>
    <property type="match status" value="1"/>
</dbReference>
<accession>A0A7Y7M072</accession>
<proteinExistence type="predicted"/>
<dbReference type="RefSeq" id="WP_176635168.1">
    <property type="nucleotide sequence ID" value="NZ_JAAMFM010000015.1"/>
</dbReference>
<dbReference type="Gene3D" id="3.40.430.10">
    <property type="entry name" value="Dihydrofolate Reductase, subunit A"/>
    <property type="match status" value="1"/>
</dbReference>
<dbReference type="PANTHER" id="PTHR38011">
    <property type="entry name" value="DIHYDROFOLATE REDUCTASE FAMILY PROTEIN (AFU_ORTHOLOGUE AFUA_8G06820)"/>
    <property type="match status" value="1"/>
</dbReference>
<dbReference type="EMBL" id="JAAMFM010000015">
    <property type="protein sequence ID" value="NVM95438.1"/>
    <property type="molecule type" value="Genomic_DNA"/>
</dbReference>
<dbReference type="GO" id="GO:0009231">
    <property type="term" value="P:riboflavin biosynthetic process"/>
    <property type="evidence" value="ECO:0007669"/>
    <property type="project" value="InterPro"/>
</dbReference>
<comment type="caution">
    <text evidence="2">The sequence shown here is derived from an EMBL/GenBank/DDBJ whole genome shotgun (WGS) entry which is preliminary data.</text>
</comment>
<feature type="domain" description="Bacterial bifunctional deaminase-reductase C-terminal" evidence="1">
    <location>
        <begin position="77"/>
        <end position="168"/>
    </location>
</feature>